<evidence type="ECO:0000313" key="3">
    <source>
        <dbReference type="EMBL" id="EHL30533.1"/>
    </source>
</evidence>
<protein>
    <submittedName>
        <fullName evidence="3">Uncharacterized protein</fullName>
    </submittedName>
</protein>
<evidence type="ECO:0000259" key="2">
    <source>
        <dbReference type="Pfam" id="PF13817"/>
    </source>
</evidence>
<dbReference type="InterPro" id="IPR052344">
    <property type="entry name" value="Transposase-related"/>
</dbReference>
<organism evidence="3 4">
    <name type="scientific">Legionella drancourtii LLAP12</name>
    <dbReference type="NCBI Taxonomy" id="658187"/>
    <lineage>
        <taxon>Bacteria</taxon>
        <taxon>Pseudomonadati</taxon>
        <taxon>Pseudomonadota</taxon>
        <taxon>Gammaproteobacteria</taxon>
        <taxon>Legionellales</taxon>
        <taxon>Legionellaceae</taxon>
        <taxon>Legionella</taxon>
    </lineage>
</organism>
<feature type="domain" description="Transposase IS66 central" evidence="1">
    <location>
        <begin position="19"/>
        <end position="161"/>
    </location>
</feature>
<dbReference type="Proteomes" id="UP000002770">
    <property type="component" value="Unassembled WGS sequence"/>
</dbReference>
<accession>G9EQD8</accession>
<sequence length="213" mass="24572">MRLKESPNVFVSWCIVDSNPNIIHLGCMARARRPFVELTKLAKTPGKSHQAVEFFQKLYAIEKSAREANYTPEQRFNLRLEKAKPILDKMKQWLDQSLRHAVPQSKLNDALTYMHERWNELTNYLSDGSLEIDNNGAENQIRPFALGRKNWLFSGSPRGAHASALFYSLIATAIANGWNPFNYLRYLFENIRTCKSQADYTSLLPFNISSNER</sequence>
<dbReference type="InParanoid" id="G9EQD8"/>
<reference evidence="3 4" key="1">
    <citation type="journal article" date="2011" name="BMC Genomics">
        <title>Insight into cross-talk between intra-amoebal pathogens.</title>
        <authorList>
            <person name="Gimenez G."/>
            <person name="Bertelli C."/>
            <person name="Moliner C."/>
            <person name="Robert C."/>
            <person name="Raoult D."/>
            <person name="Fournier P.E."/>
            <person name="Greub G."/>
        </authorList>
    </citation>
    <scope>NUCLEOTIDE SEQUENCE [LARGE SCALE GENOMIC DNA]</scope>
    <source>
        <strain evidence="3 4">LLAP12</strain>
    </source>
</reference>
<evidence type="ECO:0000313" key="4">
    <source>
        <dbReference type="Proteomes" id="UP000002770"/>
    </source>
</evidence>
<dbReference type="EMBL" id="JH413829">
    <property type="protein sequence ID" value="EHL30533.1"/>
    <property type="molecule type" value="Genomic_DNA"/>
</dbReference>
<keyword evidence="4" id="KW-1185">Reference proteome</keyword>
<name>G9EQD8_9GAMM</name>
<dbReference type="NCBIfam" id="NF033517">
    <property type="entry name" value="transpos_IS66"/>
    <property type="match status" value="1"/>
</dbReference>
<gene>
    <name evidence="3" type="ORF">LDG_7485</name>
</gene>
<dbReference type="AlphaFoldDB" id="G9EQD8"/>
<dbReference type="PANTHER" id="PTHR33678:SF1">
    <property type="entry name" value="BLL1576 PROTEIN"/>
    <property type="match status" value="1"/>
</dbReference>
<feature type="domain" description="Transposase IS66 C-terminal" evidence="2">
    <location>
        <begin position="168"/>
        <end position="205"/>
    </location>
</feature>
<proteinExistence type="predicted"/>
<dbReference type="HOGENOM" id="CLU_023034_5_2_6"/>
<dbReference type="Pfam" id="PF03050">
    <property type="entry name" value="DDE_Tnp_IS66"/>
    <property type="match status" value="1"/>
</dbReference>
<dbReference type="InterPro" id="IPR039552">
    <property type="entry name" value="IS66_C"/>
</dbReference>
<dbReference type="Pfam" id="PF13817">
    <property type="entry name" value="DDE_Tnp_IS66_C"/>
    <property type="match status" value="1"/>
</dbReference>
<dbReference type="STRING" id="658187.LDG_7485"/>
<evidence type="ECO:0000259" key="1">
    <source>
        <dbReference type="Pfam" id="PF03050"/>
    </source>
</evidence>
<dbReference type="InterPro" id="IPR004291">
    <property type="entry name" value="Transposase_IS66_central"/>
</dbReference>
<dbReference type="PANTHER" id="PTHR33678">
    <property type="entry name" value="BLL1576 PROTEIN"/>
    <property type="match status" value="1"/>
</dbReference>
<dbReference type="eggNOG" id="COG3316">
    <property type="taxonomic scope" value="Bacteria"/>
</dbReference>